<evidence type="ECO:0000313" key="8">
    <source>
        <dbReference type="EMBL" id="SZX69700.1"/>
    </source>
</evidence>
<sequence length="221" mass="24739">MAELTRRATTLIKEMIAADGKLPPYNEEVVRQALQQTQSYAQIIQDLIQAAQAEQEKRQRQQQQGDGSTDEADAGNATTAEDAGAIIVYHETILKLKRILLNYMRMRADCLIRVRWQQRMLRAEVAENTSPAESEFFKEYDKALNEYMGTGENGIGMDLTLDLTPPKDANVRVMVLRDHGSITFSHSASVPLVKGSVHNLKCSEAEHLVRLGVLQVLDPNC</sequence>
<protein>
    <recommendedName>
        <fullName evidence="11">GINS subunit domain-containing protein</fullName>
    </recommendedName>
</protein>
<dbReference type="AlphaFoldDB" id="A0A383VXP6"/>
<dbReference type="EMBL" id="FNXT01000948">
    <property type="protein sequence ID" value="SZX69700.1"/>
    <property type="molecule type" value="Genomic_DNA"/>
</dbReference>
<dbReference type="InterPro" id="IPR036224">
    <property type="entry name" value="GINS_bundle-like_dom_sf"/>
</dbReference>
<evidence type="ECO:0000256" key="5">
    <source>
        <dbReference type="SAM" id="MobiDB-lite"/>
    </source>
</evidence>
<evidence type="ECO:0000313" key="9">
    <source>
        <dbReference type="EMBL" id="SZX79126.1"/>
    </source>
</evidence>
<evidence type="ECO:0000256" key="1">
    <source>
        <dbReference type="ARBA" id="ARBA00004123"/>
    </source>
</evidence>
<evidence type="ECO:0000256" key="3">
    <source>
        <dbReference type="ARBA" id="ARBA00022705"/>
    </source>
</evidence>
<dbReference type="Proteomes" id="UP000256970">
    <property type="component" value="Unassembled WGS sequence"/>
</dbReference>
<dbReference type="InterPro" id="IPR005339">
    <property type="entry name" value="GINS_Psf1"/>
</dbReference>
<evidence type="ECO:0000256" key="2">
    <source>
        <dbReference type="ARBA" id="ARBA00006677"/>
    </source>
</evidence>
<dbReference type="EMBL" id="FNXT01001351">
    <property type="protein sequence ID" value="SZX79126.1"/>
    <property type="molecule type" value="Genomic_DNA"/>
</dbReference>
<feature type="domain" description="DNA replication complex GINS protein PSF1 C-terminal" evidence="7">
    <location>
        <begin position="167"/>
        <end position="215"/>
    </location>
</feature>
<feature type="domain" description="GINS subunit" evidence="6">
    <location>
        <begin position="94"/>
        <end position="149"/>
    </location>
</feature>
<dbReference type="GO" id="GO:1902983">
    <property type="term" value="P:DNA strand elongation involved in mitotic DNA replication"/>
    <property type="evidence" value="ECO:0007669"/>
    <property type="project" value="TreeGrafter"/>
</dbReference>
<proteinExistence type="inferred from homology"/>
<gene>
    <name evidence="9" type="ORF">BQ4739_LOCUS19414</name>
    <name evidence="8" type="ORF">BQ4739_LOCUS9989</name>
</gene>
<reference evidence="8 10" key="1">
    <citation type="submission" date="2016-10" db="EMBL/GenBank/DDBJ databases">
        <authorList>
            <person name="Cai Z."/>
        </authorList>
    </citation>
    <scope>NUCLEOTIDE SEQUENCE [LARGE SCALE GENOMIC DNA]</scope>
</reference>
<evidence type="ECO:0000259" key="7">
    <source>
        <dbReference type="Pfam" id="PF24997"/>
    </source>
</evidence>
<keyword evidence="3" id="KW-0235">DNA replication</keyword>
<dbReference type="Pfam" id="PF05916">
    <property type="entry name" value="Sld5"/>
    <property type="match status" value="1"/>
</dbReference>
<organism evidence="8 10">
    <name type="scientific">Tetradesmus obliquus</name>
    <name type="common">Green alga</name>
    <name type="synonym">Acutodesmus obliquus</name>
    <dbReference type="NCBI Taxonomy" id="3088"/>
    <lineage>
        <taxon>Eukaryota</taxon>
        <taxon>Viridiplantae</taxon>
        <taxon>Chlorophyta</taxon>
        <taxon>core chlorophytes</taxon>
        <taxon>Chlorophyceae</taxon>
        <taxon>CS clade</taxon>
        <taxon>Sphaeropleales</taxon>
        <taxon>Scenedesmaceae</taxon>
        <taxon>Tetradesmus</taxon>
    </lineage>
</organism>
<accession>A0A383VXP6</accession>
<dbReference type="SUPFAM" id="SSF158573">
    <property type="entry name" value="GINS helical bundle-like"/>
    <property type="match status" value="1"/>
</dbReference>
<dbReference type="InterPro" id="IPR056783">
    <property type="entry name" value="PSF1_C"/>
</dbReference>
<dbReference type="Gene3D" id="1.20.58.1030">
    <property type="match status" value="1"/>
</dbReference>
<dbReference type="PANTHER" id="PTHR12914">
    <property type="entry name" value="PARTNER OF SLD5"/>
    <property type="match status" value="1"/>
</dbReference>
<evidence type="ECO:0008006" key="11">
    <source>
        <dbReference type="Google" id="ProtNLM"/>
    </source>
</evidence>
<evidence type="ECO:0000256" key="4">
    <source>
        <dbReference type="ARBA" id="ARBA00023242"/>
    </source>
</evidence>
<keyword evidence="4" id="KW-0539">Nucleus</keyword>
<dbReference type="InterPro" id="IPR021151">
    <property type="entry name" value="GINS_A"/>
</dbReference>
<evidence type="ECO:0000259" key="6">
    <source>
        <dbReference type="Pfam" id="PF05916"/>
    </source>
</evidence>
<comment type="similarity">
    <text evidence="2">Belongs to the GINS1/PSF1 family.</text>
</comment>
<evidence type="ECO:0000313" key="10">
    <source>
        <dbReference type="Proteomes" id="UP000256970"/>
    </source>
</evidence>
<dbReference type="PANTHER" id="PTHR12914:SF2">
    <property type="entry name" value="DNA REPLICATION COMPLEX GINS PROTEIN PSF1"/>
    <property type="match status" value="1"/>
</dbReference>
<dbReference type="STRING" id="3088.A0A383VXP6"/>
<keyword evidence="10" id="KW-1185">Reference proteome</keyword>
<name>A0A383VXP6_TETOB</name>
<comment type="subcellular location">
    <subcellularLocation>
        <location evidence="1">Nucleus</location>
    </subcellularLocation>
</comment>
<dbReference type="Pfam" id="PF24997">
    <property type="entry name" value="PSF1_C"/>
    <property type="match status" value="1"/>
</dbReference>
<feature type="region of interest" description="Disordered" evidence="5">
    <location>
        <begin position="54"/>
        <end position="77"/>
    </location>
</feature>
<dbReference type="CDD" id="cd11710">
    <property type="entry name" value="GINS_A_psf1"/>
    <property type="match status" value="1"/>
</dbReference>
<dbReference type="GO" id="GO:0000811">
    <property type="term" value="C:GINS complex"/>
    <property type="evidence" value="ECO:0007669"/>
    <property type="project" value="InterPro"/>
</dbReference>